<organism evidence="8 9">
    <name type="scientific">Pelagicoccus enzymogenes</name>
    <dbReference type="NCBI Taxonomy" id="2773457"/>
    <lineage>
        <taxon>Bacteria</taxon>
        <taxon>Pseudomonadati</taxon>
        <taxon>Verrucomicrobiota</taxon>
        <taxon>Opitutia</taxon>
        <taxon>Puniceicoccales</taxon>
        <taxon>Pelagicoccaceae</taxon>
        <taxon>Pelagicoccus</taxon>
    </lineage>
</organism>
<dbReference type="InterPro" id="IPR014756">
    <property type="entry name" value="Ig_E-set"/>
</dbReference>
<dbReference type="GO" id="GO:0030288">
    <property type="term" value="C:outer membrane-bounded periplasmic space"/>
    <property type="evidence" value="ECO:0007669"/>
    <property type="project" value="TreeGrafter"/>
</dbReference>
<dbReference type="Proteomes" id="UP000622317">
    <property type="component" value="Unassembled WGS sequence"/>
</dbReference>
<dbReference type="GO" id="GO:0030246">
    <property type="term" value="F:carbohydrate binding"/>
    <property type="evidence" value="ECO:0007669"/>
    <property type="project" value="InterPro"/>
</dbReference>
<dbReference type="GO" id="GO:0051274">
    <property type="term" value="P:beta-glucan biosynthetic process"/>
    <property type="evidence" value="ECO:0007669"/>
    <property type="project" value="TreeGrafter"/>
</dbReference>
<evidence type="ECO:0000256" key="4">
    <source>
        <dbReference type="ARBA" id="ARBA00015376"/>
    </source>
</evidence>
<dbReference type="FunFam" id="2.70.98.10:FF:000001">
    <property type="entry name" value="Glucans biosynthesis protein G"/>
    <property type="match status" value="1"/>
</dbReference>
<evidence type="ECO:0000313" key="8">
    <source>
        <dbReference type="EMBL" id="MBD5781867.1"/>
    </source>
</evidence>
<comment type="similarity">
    <text evidence="3">Belongs to the OpgD/OpgG family.</text>
</comment>
<comment type="subcellular location">
    <subcellularLocation>
        <location evidence="1">Periplasm</location>
    </subcellularLocation>
</comment>
<proteinExistence type="inferred from homology"/>
<evidence type="ECO:0000256" key="2">
    <source>
        <dbReference type="ARBA" id="ARBA00005001"/>
    </source>
</evidence>
<dbReference type="InterPro" id="IPR013783">
    <property type="entry name" value="Ig-like_fold"/>
</dbReference>
<evidence type="ECO:0000259" key="7">
    <source>
        <dbReference type="Pfam" id="PF04349"/>
    </source>
</evidence>
<dbReference type="AlphaFoldDB" id="A0A927FBD2"/>
<dbReference type="GO" id="GO:0003824">
    <property type="term" value="F:catalytic activity"/>
    <property type="evidence" value="ECO:0007669"/>
    <property type="project" value="InterPro"/>
</dbReference>
<dbReference type="Gene3D" id="2.70.98.10">
    <property type="match status" value="1"/>
</dbReference>
<sequence>MVLPDYLGRTPLVAAMAVLLSGCASLDAMRRVEVDFTYVADLAADLAEEEYEAPAPLPKVLAELDYDAYRKIRYNADKYMWKTEGLPFSLGFFHPGFLHKDRMKVHEFTPTHEQHIRYLNEFFEFEDQSLKEAIPSSLDYAGIRLSYAVDGKNDYREVTSFLGASYFRGTGLDTRYGTSARGIAIDSGLGQPEEFPKFTEVWLGKPKLDSDAVVMYALLDGPSVTGAYEFVIRPGESTVMDVKAKLFFRDTVDSLGIAPLTSMYWRGENRSGSERDYRPEVHDADGLIVVEKENEPIWRALDLADKTRLSYFSVNQVEGFGLMQRDRNFSSYQDLEAEYHKRPSVWVEPRGDWGKGFIKLVELPTKTEFEDNVIAFWEPAVLPEKGAVLDFEYTIHWTPNGVPARYPSSVVTATRTGEDPSYPGTEVFVVDFSGIEGAELPELVAVVEGAARMVDKQVVWNPYSNSWRVLMRMEGLGEGGTAEARCQLLFPDGSNSEVWAYQWTR</sequence>
<feature type="domain" description="Glucan biosynthesis periplasmic MdoG C-terminal" evidence="7">
    <location>
        <begin position="35"/>
        <end position="503"/>
    </location>
</feature>
<dbReference type="PANTHER" id="PTHR30504">
    <property type="entry name" value="GLUCANS BIOSYNTHESIS PROTEIN"/>
    <property type="match status" value="1"/>
</dbReference>
<dbReference type="PIRSF" id="PIRSF006281">
    <property type="entry name" value="MdoG"/>
    <property type="match status" value="1"/>
</dbReference>
<dbReference type="SUPFAM" id="SSF74650">
    <property type="entry name" value="Galactose mutarotase-like"/>
    <property type="match status" value="1"/>
</dbReference>
<dbReference type="InterPro" id="IPR011013">
    <property type="entry name" value="Gal_mutarotase_sf_dom"/>
</dbReference>
<comment type="pathway">
    <text evidence="2">Glycan metabolism; osmoregulated periplasmic glucan (OPG) biosynthesis.</text>
</comment>
<name>A0A927FBD2_9BACT</name>
<reference evidence="8" key="1">
    <citation type="submission" date="2020-09" db="EMBL/GenBank/DDBJ databases">
        <title>Pelagicoccus enzymogenes sp. nov. with an EPS production, isolated from marine sediment.</title>
        <authorList>
            <person name="Feng X."/>
        </authorList>
    </citation>
    <scope>NUCLEOTIDE SEQUENCE</scope>
    <source>
        <strain evidence="8">NFK12</strain>
    </source>
</reference>
<protein>
    <recommendedName>
        <fullName evidence="4">Glucans biosynthesis protein G</fullName>
    </recommendedName>
</protein>
<dbReference type="PANTHER" id="PTHR30504:SF4">
    <property type="entry name" value="GLUCANS BIOSYNTHESIS PROTEIN G"/>
    <property type="match status" value="1"/>
</dbReference>
<gene>
    <name evidence="8" type="ORF">IEN85_20370</name>
</gene>
<dbReference type="SUPFAM" id="SSF81296">
    <property type="entry name" value="E set domains"/>
    <property type="match status" value="1"/>
</dbReference>
<keyword evidence="5" id="KW-0732">Signal</keyword>
<evidence type="ECO:0000256" key="3">
    <source>
        <dbReference type="ARBA" id="ARBA00009284"/>
    </source>
</evidence>
<keyword evidence="9" id="KW-1185">Reference proteome</keyword>
<dbReference type="InterPro" id="IPR014438">
    <property type="entry name" value="Glucan_biosyn_MdoG/MdoD"/>
</dbReference>
<evidence type="ECO:0000256" key="1">
    <source>
        <dbReference type="ARBA" id="ARBA00004418"/>
    </source>
</evidence>
<dbReference type="InterPro" id="IPR007444">
    <property type="entry name" value="Glucan_biosyn_MdoG_C"/>
</dbReference>
<evidence type="ECO:0000313" key="9">
    <source>
        <dbReference type="Proteomes" id="UP000622317"/>
    </source>
</evidence>
<keyword evidence="6" id="KW-0574">Periplasm</keyword>
<dbReference type="InterPro" id="IPR014718">
    <property type="entry name" value="GH-type_carb-bd"/>
</dbReference>
<evidence type="ECO:0000256" key="5">
    <source>
        <dbReference type="ARBA" id="ARBA00022729"/>
    </source>
</evidence>
<dbReference type="RefSeq" id="WP_191618945.1">
    <property type="nucleotide sequence ID" value="NZ_JACYFG010000051.1"/>
</dbReference>
<accession>A0A927FBD2</accession>
<dbReference type="Pfam" id="PF04349">
    <property type="entry name" value="MdoG"/>
    <property type="match status" value="1"/>
</dbReference>
<dbReference type="EMBL" id="JACYFG010000051">
    <property type="protein sequence ID" value="MBD5781867.1"/>
    <property type="molecule type" value="Genomic_DNA"/>
</dbReference>
<dbReference type="Gene3D" id="2.60.40.10">
    <property type="entry name" value="Immunoglobulins"/>
    <property type="match status" value="1"/>
</dbReference>
<evidence type="ECO:0000256" key="6">
    <source>
        <dbReference type="ARBA" id="ARBA00022764"/>
    </source>
</evidence>
<comment type="caution">
    <text evidence="8">The sequence shown here is derived from an EMBL/GenBank/DDBJ whole genome shotgun (WGS) entry which is preliminary data.</text>
</comment>